<organism evidence="2 3">
    <name type="scientific">Phanerochaete sordida</name>
    <dbReference type="NCBI Taxonomy" id="48140"/>
    <lineage>
        <taxon>Eukaryota</taxon>
        <taxon>Fungi</taxon>
        <taxon>Dikarya</taxon>
        <taxon>Basidiomycota</taxon>
        <taxon>Agaricomycotina</taxon>
        <taxon>Agaricomycetes</taxon>
        <taxon>Polyporales</taxon>
        <taxon>Phanerochaetaceae</taxon>
        <taxon>Phanerochaete</taxon>
    </lineage>
</organism>
<evidence type="ECO:0000313" key="2">
    <source>
        <dbReference type="EMBL" id="GJE87937.1"/>
    </source>
</evidence>
<dbReference type="EMBL" id="BPQB01000008">
    <property type="protein sequence ID" value="GJE87937.1"/>
    <property type="molecule type" value="Genomic_DNA"/>
</dbReference>
<evidence type="ECO:0000313" key="3">
    <source>
        <dbReference type="Proteomes" id="UP000703269"/>
    </source>
</evidence>
<gene>
    <name evidence="2" type="ORF">PsYK624_040200</name>
</gene>
<dbReference type="Pfam" id="PF06985">
    <property type="entry name" value="HET"/>
    <property type="match status" value="1"/>
</dbReference>
<comment type="caution">
    <text evidence="2">The sequence shown here is derived from an EMBL/GenBank/DDBJ whole genome shotgun (WGS) entry which is preliminary data.</text>
</comment>
<protein>
    <recommendedName>
        <fullName evidence="1">Heterokaryon incompatibility domain-containing protein</fullName>
    </recommendedName>
</protein>
<dbReference type="AlphaFoldDB" id="A0A9P3G2P1"/>
<keyword evidence="3" id="KW-1185">Reference proteome</keyword>
<dbReference type="Proteomes" id="UP000703269">
    <property type="component" value="Unassembled WGS sequence"/>
</dbReference>
<accession>A0A9P3G2P1</accession>
<reference evidence="2 3" key="1">
    <citation type="submission" date="2021-08" db="EMBL/GenBank/DDBJ databases">
        <title>Draft Genome Sequence of Phanerochaete sordida strain YK-624.</title>
        <authorList>
            <person name="Mori T."/>
            <person name="Dohra H."/>
            <person name="Suzuki T."/>
            <person name="Kawagishi H."/>
            <person name="Hirai H."/>
        </authorList>
    </citation>
    <scope>NUCLEOTIDE SEQUENCE [LARGE SCALE GENOMIC DNA]</scope>
    <source>
        <strain evidence="2 3">YK-624</strain>
    </source>
</reference>
<dbReference type="InterPro" id="IPR010730">
    <property type="entry name" value="HET"/>
</dbReference>
<dbReference type="OrthoDB" id="3226657at2759"/>
<proteinExistence type="predicted"/>
<name>A0A9P3G2P1_9APHY</name>
<sequence>MIHSRLDERQRARRRRFVLKGTRYQLVCEDAPWGSDFHGDTTLVIPRFVNQRIPNTVGDIVAGKSRMPRVPDPNDLIPAPSIDRLQLWGLVTMAHQRAVPEKELFTSLGPGKVFELRPEPRSQVPLQWVHVGPMAIPDELADTPSHKMDSRWLLKTLNAVLSTKYRSNMPGLQNCLAQVLSSSRDFGEAYGTLRPWWSLQAGISFANLFGLMKARRQELRLQWDSAIRDFCITDARLPPRRVWDLFSNRVLPFHTLPRWPGDKPVGYIPPVVWAISHGWVDAVNRTTVRTKINGEEWLVPIPAQTSLAHIRVELLNMGAEYVWLDVLCLRQESFGPNSGPLERLRLNEWATDLPTIGAIYQRQALTDMEWRPPGQPAVLGRQGDYIGSKDQPHHDLPCVTYFNGLGLALDVSPTSLNSDRHWAHRVWTLQETRYTWLPGGLTGSAPDGADAFFAEVRWITASAQGVRSAIRLITDVRARRCTSEHDRINGLVHMLGCTTLPVYDASLPIETTWATTIKHLPAWQRTDIFVQYTVDKLFALFVSWDRLLQDEPKFPYADVDLRNLRVELTGEQGDQELLHLANDRELYTIGSGEYCQRGYAIWRCRILHTMSRKGSDDYVPHGPNVEMRHLNHHGLVRAVLRFEGMHGVLIPSVDYMLLGFYSKWFERWRQWWVAIEVVGERKMGNGESAHEGLKWAVLLMHEEEEERVLRMHIGRQNTNVVYITGQRAKTRSRCSEEYLDALETQLLQDHENKA</sequence>
<evidence type="ECO:0000259" key="1">
    <source>
        <dbReference type="Pfam" id="PF06985"/>
    </source>
</evidence>
<feature type="domain" description="Heterokaryon incompatibility" evidence="1">
    <location>
        <begin position="274"/>
        <end position="431"/>
    </location>
</feature>